<keyword evidence="6" id="KW-1185">Reference proteome</keyword>
<dbReference type="RefSeq" id="WP_068711420.1">
    <property type="nucleotide sequence ID" value="NZ_AP014635.1"/>
</dbReference>
<accession>A0ABS7YPE2</accession>
<reference evidence="6" key="1">
    <citation type="submission" date="2023-07" db="EMBL/GenBank/DDBJ databases">
        <title>Molecular identification of indigenous halophilic bacteria isolated from red sea cost, biodegradation of synthetic dyes and assessment of degraded metabolite toxicity.</title>
        <authorList>
            <person name="Chaieb K."/>
            <person name="Altayb H.N."/>
        </authorList>
    </citation>
    <scope>NUCLEOTIDE SEQUENCE [LARGE SCALE GENOMIC DNA]</scope>
    <source>
        <strain evidence="6">K20</strain>
    </source>
</reference>
<gene>
    <name evidence="5" type="ORF">LDJ79_08355</name>
</gene>
<comment type="caution">
    <text evidence="5">The sequence shown here is derived from an EMBL/GenBank/DDBJ whole genome shotgun (WGS) entry which is preliminary data.</text>
</comment>
<feature type="domain" description="HTH araC/xylS-type" evidence="4">
    <location>
        <begin position="101"/>
        <end position="197"/>
    </location>
</feature>
<evidence type="ECO:0000313" key="6">
    <source>
        <dbReference type="Proteomes" id="UP001199044"/>
    </source>
</evidence>
<dbReference type="Proteomes" id="UP001199044">
    <property type="component" value="Unassembled WGS sequence"/>
</dbReference>
<evidence type="ECO:0000256" key="2">
    <source>
        <dbReference type="ARBA" id="ARBA00023125"/>
    </source>
</evidence>
<keyword evidence="2" id="KW-0238">DNA-binding</keyword>
<dbReference type="PRINTS" id="PR00032">
    <property type="entry name" value="HTHARAC"/>
</dbReference>
<sequence length="203" mass="23653">MRLLGYKIDESKDIVIQNISLSHPEFEEYVQQLSLNKLPKIFGYKIEGGQAIDIYNELILLSKEKRILIYRSLLLPFIREVAKECNILYQPRHKIEVDRMDAVLSVLQADLGRDWHMKDVANEIAVSEMTLYRILSNAGTRFNKLLNSLRLKEAFVRIHRGEQATQVATECGFKHYSYFSRVFKEHYGIAPSEVKKQSFLISE</sequence>
<evidence type="ECO:0000256" key="1">
    <source>
        <dbReference type="ARBA" id="ARBA00023015"/>
    </source>
</evidence>
<evidence type="ECO:0000256" key="3">
    <source>
        <dbReference type="ARBA" id="ARBA00023163"/>
    </source>
</evidence>
<evidence type="ECO:0000259" key="4">
    <source>
        <dbReference type="PROSITE" id="PS01124"/>
    </source>
</evidence>
<dbReference type="SUPFAM" id="SSF46689">
    <property type="entry name" value="Homeodomain-like"/>
    <property type="match status" value="1"/>
</dbReference>
<dbReference type="SMART" id="SM00342">
    <property type="entry name" value="HTH_ARAC"/>
    <property type="match status" value="1"/>
</dbReference>
<name>A0ABS7YPE2_9VIBR</name>
<dbReference type="Gene3D" id="1.10.10.60">
    <property type="entry name" value="Homeodomain-like"/>
    <property type="match status" value="1"/>
</dbReference>
<dbReference type="Pfam" id="PF12833">
    <property type="entry name" value="HTH_18"/>
    <property type="match status" value="1"/>
</dbReference>
<evidence type="ECO:0000313" key="5">
    <source>
        <dbReference type="EMBL" id="MCA2016119.1"/>
    </source>
</evidence>
<dbReference type="InterPro" id="IPR009057">
    <property type="entry name" value="Homeodomain-like_sf"/>
</dbReference>
<dbReference type="PANTHER" id="PTHR43280">
    <property type="entry name" value="ARAC-FAMILY TRANSCRIPTIONAL REGULATOR"/>
    <property type="match status" value="1"/>
</dbReference>
<organism evidence="5 6">
    <name type="scientific">Vibrio tritonius</name>
    <dbReference type="NCBI Taxonomy" id="1435069"/>
    <lineage>
        <taxon>Bacteria</taxon>
        <taxon>Pseudomonadati</taxon>
        <taxon>Pseudomonadota</taxon>
        <taxon>Gammaproteobacteria</taxon>
        <taxon>Vibrionales</taxon>
        <taxon>Vibrionaceae</taxon>
        <taxon>Vibrio</taxon>
    </lineage>
</organism>
<dbReference type="PROSITE" id="PS01124">
    <property type="entry name" value="HTH_ARAC_FAMILY_2"/>
    <property type="match status" value="1"/>
</dbReference>
<dbReference type="PANTHER" id="PTHR43280:SF2">
    <property type="entry name" value="HTH-TYPE TRANSCRIPTIONAL REGULATOR EXSA"/>
    <property type="match status" value="1"/>
</dbReference>
<keyword evidence="3" id="KW-0804">Transcription</keyword>
<dbReference type="InterPro" id="IPR020449">
    <property type="entry name" value="Tscrpt_reg_AraC-type_HTH"/>
</dbReference>
<dbReference type="InterPro" id="IPR018060">
    <property type="entry name" value="HTH_AraC"/>
</dbReference>
<dbReference type="EMBL" id="JAIWIU010000047">
    <property type="protein sequence ID" value="MCA2016119.1"/>
    <property type="molecule type" value="Genomic_DNA"/>
</dbReference>
<proteinExistence type="predicted"/>
<protein>
    <submittedName>
        <fullName evidence="5">Helix-turn-helix transcriptional regulator</fullName>
    </submittedName>
</protein>
<keyword evidence="1" id="KW-0805">Transcription regulation</keyword>